<dbReference type="EMBL" id="HF936318">
    <property type="protein sequence ID" value="CCX16169.1"/>
    <property type="molecule type" value="Genomic_DNA"/>
</dbReference>
<keyword evidence="2" id="KW-1185">Reference proteome</keyword>
<proteinExistence type="predicted"/>
<sequence length="37" mass="4428">MMHQWLNLRYGPINLCHLSSRTPAIYSSSLEIRINRR</sequence>
<organism evidence="1 2">
    <name type="scientific">Pyronema omphalodes (strain CBS 100304)</name>
    <name type="common">Pyronema confluens</name>
    <dbReference type="NCBI Taxonomy" id="1076935"/>
    <lineage>
        <taxon>Eukaryota</taxon>
        <taxon>Fungi</taxon>
        <taxon>Dikarya</taxon>
        <taxon>Ascomycota</taxon>
        <taxon>Pezizomycotina</taxon>
        <taxon>Pezizomycetes</taxon>
        <taxon>Pezizales</taxon>
        <taxon>Pyronemataceae</taxon>
        <taxon>Pyronema</taxon>
    </lineage>
</organism>
<gene>
    <name evidence="1" type="ORF">PCON_02700</name>
</gene>
<evidence type="ECO:0000313" key="2">
    <source>
        <dbReference type="Proteomes" id="UP000018144"/>
    </source>
</evidence>
<dbReference type="AlphaFoldDB" id="U4LNM2"/>
<evidence type="ECO:0000313" key="1">
    <source>
        <dbReference type="EMBL" id="CCX16169.1"/>
    </source>
</evidence>
<protein>
    <submittedName>
        <fullName evidence="1">Uncharacterized protein</fullName>
    </submittedName>
</protein>
<accession>U4LNM2</accession>
<reference evidence="1 2" key="1">
    <citation type="journal article" date="2013" name="PLoS Genet.">
        <title>The genome and development-dependent transcriptomes of Pyronema confluens: a window into fungal evolution.</title>
        <authorList>
            <person name="Traeger S."/>
            <person name="Altegoer F."/>
            <person name="Freitag M."/>
            <person name="Gabaldon T."/>
            <person name="Kempken F."/>
            <person name="Kumar A."/>
            <person name="Marcet-Houben M."/>
            <person name="Poggeler S."/>
            <person name="Stajich J.E."/>
            <person name="Nowrousian M."/>
        </authorList>
    </citation>
    <scope>NUCLEOTIDE SEQUENCE [LARGE SCALE GENOMIC DNA]</scope>
    <source>
        <strain evidence="2">CBS 100304</strain>
        <tissue evidence="1">Vegetative mycelium</tissue>
    </source>
</reference>
<dbReference type="Proteomes" id="UP000018144">
    <property type="component" value="Unassembled WGS sequence"/>
</dbReference>
<name>U4LNM2_PYROM</name>